<protein>
    <submittedName>
        <fullName evidence="1">Uncharacterized protein</fullName>
    </submittedName>
</protein>
<keyword evidence="2" id="KW-1185">Reference proteome</keyword>
<evidence type="ECO:0000313" key="1">
    <source>
        <dbReference type="EMBL" id="RBM01201.1"/>
    </source>
</evidence>
<name>A0A365YET4_9MICC</name>
<reference evidence="1 2" key="1">
    <citation type="submission" date="2018-01" db="EMBL/GenBank/DDBJ databases">
        <title>Glutamicibacter soli strain NHPC-3 Whole genome sequence and assembly.</title>
        <authorList>
            <person name="Choudhury P."/>
            <person name="Gupta D."/>
            <person name="Sengupta K."/>
            <person name="Jawed A."/>
            <person name="Sultana N."/>
            <person name="Saha P."/>
        </authorList>
    </citation>
    <scope>NUCLEOTIDE SEQUENCE [LARGE SCALE GENOMIC DNA]</scope>
    <source>
        <strain evidence="1 2">NHPC-3</strain>
    </source>
</reference>
<dbReference type="AlphaFoldDB" id="A0A365YET4"/>
<organism evidence="1 2">
    <name type="scientific">Glutamicibacter soli</name>
    <dbReference type="NCBI Taxonomy" id="453836"/>
    <lineage>
        <taxon>Bacteria</taxon>
        <taxon>Bacillati</taxon>
        <taxon>Actinomycetota</taxon>
        <taxon>Actinomycetes</taxon>
        <taxon>Micrococcales</taxon>
        <taxon>Micrococcaceae</taxon>
        <taxon>Glutamicibacter</taxon>
    </lineage>
</organism>
<sequence length="145" mass="16207">MRGKTVLVAIIDPASDELKLLSCQAQSGIETVDVEADAMQIGSLFARAELEVMLTCRVKYWKHSAVAHLVPSFRVRRHQDAAIRAAARHLVRHGHCGASVRRPRMIEAVPSRWNGLNSCAKQSCSGKLGRREYSWQLESPFRLSI</sequence>
<comment type="caution">
    <text evidence="1">The sequence shown here is derived from an EMBL/GenBank/DDBJ whole genome shotgun (WGS) entry which is preliminary data.</text>
</comment>
<dbReference type="Proteomes" id="UP000252167">
    <property type="component" value="Unassembled WGS sequence"/>
</dbReference>
<proteinExistence type="predicted"/>
<gene>
    <name evidence="1" type="ORF">C1H84_10525</name>
</gene>
<dbReference type="EMBL" id="POAF01000004">
    <property type="protein sequence ID" value="RBM01201.1"/>
    <property type="molecule type" value="Genomic_DNA"/>
</dbReference>
<accession>A0A365YET4</accession>
<evidence type="ECO:0000313" key="2">
    <source>
        <dbReference type="Proteomes" id="UP000252167"/>
    </source>
</evidence>